<dbReference type="InterPro" id="IPR014756">
    <property type="entry name" value="Ig_E-set"/>
</dbReference>
<protein>
    <submittedName>
        <fullName evidence="2">Salivary lipid interacting</fullName>
    </submittedName>
</protein>
<accession>A0A147B7R5</accession>
<organism evidence="2">
    <name type="scientific">Alectorobius mimon</name>
    <dbReference type="NCBI Taxonomy" id="360319"/>
    <lineage>
        <taxon>Eukaryota</taxon>
        <taxon>Metazoa</taxon>
        <taxon>Ecdysozoa</taxon>
        <taxon>Arthropoda</taxon>
        <taxon>Chelicerata</taxon>
        <taxon>Arachnida</taxon>
        <taxon>Acari</taxon>
        <taxon>Parasitiformes</taxon>
        <taxon>Ixodida</taxon>
        <taxon>Ixodoidea</taxon>
        <taxon>Argasidae</taxon>
        <taxon>Ornithodorinae</taxon>
        <taxon>Alectorobius</taxon>
    </lineage>
</organism>
<dbReference type="EMBL" id="GEIB01001413">
    <property type="protein sequence ID" value="JAR86819.1"/>
    <property type="molecule type" value="Transcribed_RNA"/>
</dbReference>
<name>A0A147B7R5_9ACAR</name>
<evidence type="ECO:0000313" key="2">
    <source>
        <dbReference type="EMBL" id="JAR86819.1"/>
    </source>
</evidence>
<dbReference type="SUPFAM" id="SSF81296">
    <property type="entry name" value="E set domains"/>
    <property type="match status" value="1"/>
</dbReference>
<reference evidence="2" key="1">
    <citation type="submission" date="2016-03" db="EMBL/GenBank/DDBJ databases">
        <title>Gut transcriptome analysis on engorged females of Ornithodoros mimon (Acari: Argasidae) and phylogenetic inferences of soft ticks.</title>
        <authorList>
            <person name="Landulfo G.A."/>
            <person name="Giovanni D."/>
            <person name="Carvalho E."/>
            <person name="Junqueira-de-Azevedo I."/>
            <person name="Patane J."/>
            <person name="Mendoca R."/>
            <person name="Barros-Battesti D."/>
        </authorList>
    </citation>
    <scope>NUCLEOTIDE SEQUENCE</scope>
    <source>
        <strain evidence="2">Females</strain>
        <tissue evidence="2">Gut</tissue>
    </source>
</reference>
<proteinExistence type="predicted"/>
<dbReference type="InterPro" id="IPR003172">
    <property type="entry name" value="ML_dom"/>
</dbReference>
<feature type="domain" description="MD-2-related lipid-recognition" evidence="1">
    <location>
        <begin position="43"/>
        <end position="186"/>
    </location>
</feature>
<sequence length="192" mass="20961">ASSTGPGVMASFSGNALLSAGLVLVACVLALMVTGSHGEYRQFLPCNSTRYSHLPARLLLKGCDDSQRCPLYRGDSVSMEIKFVAPTDTTGVYRSMYGVFSGSNSRRGRETRVRYGREVNVCNATTSTSGQTCVQSHGLQHGTEYISDGTFKVMQYFPKVSVDVEIELYGKENRVIKPVACVRVPVEIMDRV</sequence>
<evidence type="ECO:0000259" key="1">
    <source>
        <dbReference type="SMART" id="SM00737"/>
    </source>
</evidence>
<dbReference type="AlphaFoldDB" id="A0A147B7R5"/>
<dbReference type="SMART" id="SM00737">
    <property type="entry name" value="ML"/>
    <property type="match status" value="1"/>
</dbReference>
<dbReference type="Pfam" id="PF02221">
    <property type="entry name" value="E1_DerP2_DerF2"/>
    <property type="match status" value="1"/>
</dbReference>
<feature type="non-terminal residue" evidence="2">
    <location>
        <position position="1"/>
    </location>
</feature>
<dbReference type="Gene3D" id="2.60.40.770">
    <property type="match status" value="1"/>
</dbReference>